<dbReference type="GeneID" id="54557701"/>
<evidence type="ECO:0000313" key="2">
    <source>
        <dbReference type="EMBL" id="KAF2172040.1"/>
    </source>
</evidence>
<reference evidence="2" key="1">
    <citation type="journal article" date="2020" name="Stud. Mycol.">
        <title>101 Dothideomycetes genomes: a test case for predicting lifestyles and emergence of pathogens.</title>
        <authorList>
            <person name="Haridas S."/>
            <person name="Albert R."/>
            <person name="Binder M."/>
            <person name="Bloem J."/>
            <person name="Labutti K."/>
            <person name="Salamov A."/>
            <person name="Andreopoulos B."/>
            <person name="Baker S."/>
            <person name="Barry K."/>
            <person name="Bills G."/>
            <person name="Bluhm B."/>
            <person name="Cannon C."/>
            <person name="Castanera R."/>
            <person name="Culley D."/>
            <person name="Daum C."/>
            <person name="Ezra D."/>
            <person name="Gonzalez J."/>
            <person name="Henrissat B."/>
            <person name="Kuo A."/>
            <person name="Liang C."/>
            <person name="Lipzen A."/>
            <person name="Lutzoni F."/>
            <person name="Magnuson J."/>
            <person name="Mondo S."/>
            <person name="Nolan M."/>
            <person name="Ohm R."/>
            <person name="Pangilinan J."/>
            <person name="Park H.-J."/>
            <person name="Ramirez L."/>
            <person name="Alfaro M."/>
            <person name="Sun H."/>
            <person name="Tritt A."/>
            <person name="Yoshinaga Y."/>
            <person name="Zwiers L.-H."/>
            <person name="Turgeon B."/>
            <person name="Goodwin S."/>
            <person name="Spatafora J."/>
            <person name="Crous P."/>
            <person name="Grigoriev I."/>
        </authorList>
    </citation>
    <scope>NUCLEOTIDE SEQUENCE</scope>
    <source>
        <strain evidence="2">ATCC 36951</strain>
    </source>
</reference>
<keyword evidence="3" id="KW-1185">Reference proteome</keyword>
<organism evidence="2 3">
    <name type="scientific">Zasmidium cellare ATCC 36951</name>
    <dbReference type="NCBI Taxonomy" id="1080233"/>
    <lineage>
        <taxon>Eukaryota</taxon>
        <taxon>Fungi</taxon>
        <taxon>Dikarya</taxon>
        <taxon>Ascomycota</taxon>
        <taxon>Pezizomycotina</taxon>
        <taxon>Dothideomycetes</taxon>
        <taxon>Dothideomycetidae</taxon>
        <taxon>Mycosphaerellales</taxon>
        <taxon>Mycosphaerellaceae</taxon>
        <taxon>Zasmidium</taxon>
    </lineage>
</organism>
<keyword evidence="1" id="KW-0812">Transmembrane</keyword>
<name>A0A6A6D0S3_ZASCE</name>
<dbReference type="RefSeq" id="XP_033672929.1">
    <property type="nucleotide sequence ID" value="XM_033804429.1"/>
</dbReference>
<dbReference type="AlphaFoldDB" id="A0A6A6D0S3"/>
<protein>
    <submittedName>
        <fullName evidence="2">Uncharacterized protein</fullName>
    </submittedName>
</protein>
<proteinExistence type="predicted"/>
<dbReference type="EMBL" id="ML993582">
    <property type="protein sequence ID" value="KAF2172040.1"/>
    <property type="molecule type" value="Genomic_DNA"/>
</dbReference>
<keyword evidence="1" id="KW-0472">Membrane</keyword>
<dbReference type="Proteomes" id="UP000799537">
    <property type="component" value="Unassembled WGS sequence"/>
</dbReference>
<accession>A0A6A6D0S3</accession>
<evidence type="ECO:0000313" key="3">
    <source>
        <dbReference type="Proteomes" id="UP000799537"/>
    </source>
</evidence>
<keyword evidence="1" id="KW-1133">Transmembrane helix</keyword>
<sequence>MIQASKREVRKGVALTDPKAILLSISIVAAAIPNGIVNSSGIVIIREMSFSTTKINELEIVSDAVQIVTILVGGNVT</sequence>
<gene>
    <name evidence="2" type="ORF">M409DRAFT_18270</name>
</gene>
<evidence type="ECO:0000256" key="1">
    <source>
        <dbReference type="SAM" id="Phobius"/>
    </source>
</evidence>
<feature type="transmembrane region" description="Helical" evidence="1">
    <location>
        <begin position="20"/>
        <end position="45"/>
    </location>
</feature>